<sequence length="517" mass="56036">MGKTAARVAIACAAATCAVAAVAASNRLRQRANWSRAVAIVDEFREAFQTPMPLLKHVVDAMVAEMHAGLVREGGSKLTMLLSFVDSLPTGDEHGLYYALDLGGTNFRVLRLQLGGKNGRILNKEYQEVSIPPDLMIGSNEELFDFIAQRLGDFVAQEGEDYNPHGKIRELGFTFSFPVNQTSINSGHLLKWTKGFAIAETVGKDVVSELQTAMVRQGLQMRVAALVNDTVATLAGARYWNKDVMVAVILGTGTNACYVEHADSIPKWRSALPKSGDMVINMEWGNFWSNYLPKTQIDEALDKDSVNPGEQGFEKLFSGMYLGDIVRRALLKLAKEAALFGERVPSKLSLPFILRTPDVSAMHTDESSDLEETSRVLSSVFGIKSSSLQVRRLIVEVCEIVAERGARLAAAGIVGILRKIEGDCVANGVANGEVGKVNLANGELGKLIGNNKVNGRKTVVAIDGGLYEHYPKFRNCVDSTITELLGKDAAKDVIVQLFKDGSGIGAAFLAASHSLYR</sequence>
<dbReference type="EMBL" id="CM055095">
    <property type="protein sequence ID" value="KAJ7558323.1"/>
    <property type="molecule type" value="Genomic_DNA"/>
</dbReference>
<organism evidence="1 2">
    <name type="scientific">Diphasiastrum complanatum</name>
    <name type="common">Issler's clubmoss</name>
    <name type="synonym">Lycopodium complanatum</name>
    <dbReference type="NCBI Taxonomy" id="34168"/>
    <lineage>
        <taxon>Eukaryota</taxon>
        <taxon>Viridiplantae</taxon>
        <taxon>Streptophyta</taxon>
        <taxon>Embryophyta</taxon>
        <taxon>Tracheophyta</taxon>
        <taxon>Lycopodiopsida</taxon>
        <taxon>Lycopodiales</taxon>
        <taxon>Lycopodiaceae</taxon>
        <taxon>Lycopodioideae</taxon>
        <taxon>Diphasiastrum</taxon>
    </lineage>
</organism>
<accession>A0ACC2DW09</accession>
<gene>
    <name evidence="1" type="ORF">O6H91_04G033500</name>
</gene>
<evidence type="ECO:0000313" key="1">
    <source>
        <dbReference type="EMBL" id="KAJ7558323.1"/>
    </source>
</evidence>
<reference evidence="2" key="1">
    <citation type="journal article" date="2024" name="Proc. Natl. Acad. Sci. U.S.A.">
        <title>Extraordinary preservation of gene collinearity over three hundred million years revealed in homosporous lycophytes.</title>
        <authorList>
            <person name="Li C."/>
            <person name="Wickell D."/>
            <person name="Kuo L.Y."/>
            <person name="Chen X."/>
            <person name="Nie B."/>
            <person name="Liao X."/>
            <person name="Peng D."/>
            <person name="Ji J."/>
            <person name="Jenkins J."/>
            <person name="Williams M."/>
            <person name="Shu S."/>
            <person name="Plott C."/>
            <person name="Barry K."/>
            <person name="Rajasekar S."/>
            <person name="Grimwood J."/>
            <person name="Han X."/>
            <person name="Sun S."/>
            <person name="Hou Z."/>
            <person name="He W."/>
            <person name="Dai G."/>
            <person name="Sun C."/>
            <person name="Schmutz J."/>
            <person name="Leebens-Mack J.H."/>
            <person name="Li F.W."/>
            <person name="Wang L."/>
        </authorList>
    </citation>
    <scope>NUCLEOTIDE SEQUENCE [LARGE SCALE GENOMIC DNA]</scope>
    <source>
        <strain evidence="2">cv. PW_Plant_1</strain>
    </source>
</reference>
<evidence type="ECO:0000313" key="2">
    <source>
        <dbReference type="Proteomes" id="UP001162992"/>
    </source>
</evidence>
<keyword evidence="2" id="KW-1185">Reference proteome</keyword>
<proteinExistence type="predicted"/>
<dbReference type="Proteomes" id="UP001162992">
    <property type="component" value="Chromosome 4"/>
</dbReference>
<comment type="caution">
    <text evidence="1">The sequence shown here is derived from an EMBL/GenBank/DDBJ whole genome shotgun (WGS) entry which is preliminary data.</text>
</comment>
<name>A0ACC2DW09_DIPCM</name>
<protein>
    <submittedName>
        <fullName evidence="1">Uncharacterized protein</fullName>
    </submittedName>
</protein>